<feature type="region of interest" description="Disordered" evidence="1">
    <location>
        <begin position="58"/>
        <end position="87"/>
    </location>
</feature>
<feature type="compositionally biased region" description="Polar residues" evidence="1">
    <location>
        <begin position="60"/>
        <end position="76"/>
    </location>
</feature>
<reference evidence="2 3" key="1">
    <citation type="submission" date="2019-05" db="EMBL/GenBank/DDBJ databases">
        <title>Another draft genome of Portunus trituberculatus and its Hox gene families provides insights of decapod evolution.</title>
        <authorList>
            <person name="Jeong J.-H."/>
            <person name="Song I."/>
            <person name="Kim S."/>
            <person name="Choi T."/>
            <person name="Kim D."/>
            <person name="Ryu S."/>
            <person name="Kim W."/>
        </authorList>
    </citation>
    <scope>NUCLEOTIDE SEQUENCE [LARGE SCALE GENOMIC DNA]</scope>
    <source>
        <tissue evidence="2">Muscle</tissue>
    </source>
</reference>
<accession>A0A5B7GTS3</accession>
<sequence>MKKLFLARCQKSRRELEFKRFCHFLLIKECFGKLKNRLGMIPVRLLPLLCAQHTEIGLSHGNSNHSRENQYSTPLRSPNDRCKTLDAPSLSGLLRMDWRNGTR</sequence>
<gene>
    <name evidence="2" type="ORF">E2C01_057731</name>
</gene>
<protein>
    <submittedName>
        <fullName evidence="2">Uncharacterized protein</fullName>
    </submittedName>
</protein>
<organism evidence="2 3">
    <name type="scientific">Portunus trituberculatus</name>
    <name type="common">Swimming crab</name>
    <name type="synonym">Neptunus trituberculatus</name>
    <dbReference type="NCBI Taxonomy" id="210409"/>
    <lineage>
        <taxon>Eukaryota</taxon>
        <taxon>Metazoa</taxon>
        <taxon>Ecdysozoa</taxon>
        <taxon>Arthropoda</taxon>
        <taxon>Crustacea</taxon>
        <taxon>Multicrustacea</taxon>
        <taxon>Malacostraca</taxon>
        <taxon>Eumalacostraca</taxon>
        <taxon>Eucarida</taxon>
        <taxon>Decapoda</taxon>
        <taxon>Pleocyemata</taxon>
        <taxon>Brachyura</taxon>
        <taxon>Eubrachyura</taxon>
        <taxon>Portunoidea</taxon>
        <taxon>Portunidae</taxon>
        <taxon>Portuninae</taxon>
        <taxon>Portunus</taxon>
    </lineage>
</organism>
<evidence type="ECO:0000313" key="3">
    <source>
        <dbReference type="Proteomes" id="UP000324222"/>
    </source>
</evidence>
<dbReference type="Proteomes" id="UP000324222">
    <property type="component" value="Unassembled WGS sequence"/>
</dbReference>
<proteinExistence type="predicted"/>
<evidence type="ECO:0000313" key="2">
    <source>
        <dbReference type="EMBL" id="MPC63631.1"/>
    </source>
</evidence>
<evidence type="ECO:0000256" key="1">
    <source>
        <dbReference type="SAM" id="MobiDB-lite"/>
    </source>
</evidence>
<name>A0A5B7GTS3_PORTR</name>
<dbReference type="EMBL" id="VSRR010021065">
    <property type="protein sequence ID" value="MPC63631.1"/>
    <property type="molecule type" value="Genomic_DNA"/>
</dbReference>
<keyword evidence="3" id="KW-1185">Reference proteome</keyword>
<dbReference type="AlphaFoldDB" id="A0A5B7GTS3"/>
<comment type="caution">
    <text evidence="2">The sequence shown here is derived from an EMBL/GenBank/DDBJ whole genome shotgun (WGS) entry which is preliminary data.</text>
</comment>